<comment type="caution">
    <text evidence="2">The sequence shown here is derived from an EMBL/GenBank/DDBJ whole genome shotgun (WGS) entry which is preliminary data.</text>
</comment>
<feature type="region of interest" description="Disordered" evidence="1">
    <location>
        <begin position="1"/>
        <end position="68"/>
    </location>
</feature>
<accession>A0A8X6X0B4</accession>
<reference evidence="2" key="1">
    <citation type="submission" date="2020-08" db="EMBL/GenBank/DDBJ databases">
        <title>Multicomponent nature underlies the extraordinary mechanical properties of spider dragline silk.</title>
        <authorList>
            <person name="Kono N."/>
            <person name="Nakamura H."/>
            <person name="Mori M."/>
            <person name="Yoshida Y."/>
            <person name="Ohtoshi R."/>
            <person name="Malay A.D."/>
            <person name="Moran D.A.P."/>
            <person name="Tomita M."/>
            <person name="Numata K."/>
            <person name="Arakawa K."/>
        </authorList>
    </citation>
    <scope>NUCLEOTIDE SEQUENCE</scope>
</reference>
<evidence type="ECO:0000256" key="1">
    <source>
        <dbReference type="SAM" id="MobiDB-lite"/>
    </source>
</evidence>
<sequence length="68" mass="7863">MRKGELIHRKGLNPPARTAERSDDKAETSCGQAIRREQRLQENAERIGEERNKEFRSRRRNAECAIAA</sequence>
<dbReference type="EMBL" id="BMAV01004295">
    <property type="protein sequence ID" value="GFY44588.1"/>
    <property type="molecule type" value="Genomic_DNA"/>
</dbReference>
<protein>
    <submittedName>
        <fullName evidence="2">Uncharacterized protein</fullName>
    </submittedName>
</protein>
<evidence type="ECO:0000313" key="2">
    <source>
        <dbReference type="EMBL" id="GFY44588.1"/>
    </source>
</evidence>
<keyword evidence="4" id="KW-1185">Reference proteome</keyword>
<proteinExistence type="predicted"/>
<name>A0A8X6X0B4_9ARAC</name>
<feature type="compositionally biased region" description="Basic and acidic residues" evidence="1">
    <location>
        <begin position="34"/>
        <end position="55"/>
    </location>
</feature>
<dbReference type="EMBL" id="BMAV01004859">
    <property type="protein sequence ID" value="GFY45440.1"/>
    <property type="molecule type" value="Genomic_DNA"/>
</dbReference>
<dbReference type="AlphaFoldDB" id="A0A8X6X0B4"/>
<evidence type="ECO:0000313" key="4">
    <source>
        <dbReference type="Proteomes" id="UP000886998"/>
    </source>
</evidence>
<feature type="compositionally biased region" description="Basic and acidic residues" evidence="1">
    <location>
        <begin position="18"/>
        <end position="27"/>
    </location>
</feature>
<dbReference type="Proteomes" id="UP000886998">
    <property type="component" value="Unassembled WGS sequence"/>
</dbReference>
<organism evidence="2 4">
    <name type="scientific">Trichonephila inaurata madagascariensis</name>
    <dbReference type="NCBI Taxonomy" id="2747483"/>
    <lineage>
        <taxon>Eukaryota</taxon>
        <taxon>Metazoa</taxon>
        <taxon>Ecdysozoa</taxon>
        <taxon>Arthropoda</taxon>
        <taxon>Chelicerata</taxon>
        <taxon>Arachnida</taxon>
        <taxon>Araneae</taxon>
        <taxon>Araneomorphae</taxon>
        <taxon>Entelegynae</taxon>
        <taxon>Araneoidea</taxon>
        <taxon>Nephilidae</taxon>
        <taxon>Trichonephila</taxon>
        <taxon>Trichonephila inaurata</taxon>
    </lineage>
</organism>
<evidence type="ECO:0000313" key="3">
    <source>
        <dbReference type="EMBL" id="GFY45440.1"/>
    </source>
</evidence>
<gene>
    <name evidence="3" type="ORF">TNIN_471801</name>
    <name evidence="2" type="ORF">TNIN_473971</name>
</gene>